<evidence type="ECO:0000256" key="2">
    <source>
        <dbReference type="ARBA" id="ARBA00022833"/>
    </source>
</evidence>
<dbReference type="InterPro" id="IPR024078">
    <property type="entry name" value="LmbE-like_dom_sf"/>
</dbReference>
<comment type="caution">
    <text evidence="9">The sequence shown here is derived from an EMBL/GenBank/DDBJ whole genome shotgun (WGS) entry which is preliminary data.</text>
</comment>
<dbReference type="AlphaFoldDB" id="A0A919G3Z6"/>
<reference evidence="9" key="1">
    <citation type="journal article" date="2014" name="Int. J. Syst. Evol. Microbiol.">
        <title>Complete genome sequence of Corynebacterium casei LMG S-19264T (=DSM 44701T), isolated from a smear-ripened cheese.</title>
        <authorList>
            <consortium name="US DOE Joint Genome Institute (JGI-PGF)"/>
            <person name="Walter F."/>
            <person name="Albersmeier A."/>
            <person name="Kalinowski J."/>
            <person name="Ruckert C."/>
        </authorList>
    </citation>
    <scope>NUCLEOTIDE SEQUENCE</scope>
    <source>
        <strain evidence="9">CGMCC 4.7398</strain>
    </source>
</reference>
<dbReference type="InterPro" id="IPR001789">
    <property type="entry name" value="Sig_transdc_resp-reg_receiver"/>
</dbReference>
<dbReference type="InterPro" id="IPR011006">
    <property type="entry name" value="CheY-like_superfamily"/>
</dbReference>
<dbReference type="Pfam" id="PF02585">
    <property type="entry name" value="PIG-L"/>
    <property type="match status" value="1"/>
</dbReference>
<dbReference type="SMART" id="SM00448">
    <property type="entry name" value="REC"/>
    <property type="match status" value="1"/>
</dbReference>
<keyword evidence="10" id="KW-1185">Reference proteome</keyword>
<evidence type="ECO:0000256" key="1">
    <source>
        <dbReference type="ARBA" id="ARBA00022553"/>
    </source>
</evidence>
<name>A0A919G3Z6_9MICO</name>
<dbReference type="InterPro" id="IPR039420">
    <property type="entry name" value="WalR-like"/>
</dbReference>
<dbReference type="SUPFAM" id="SSF102588">
    <property type="entry name" value="LmbE-like"/>
    <property type="match status" value="1"/>
</dbReference>
<sequence length="357" mass="38815">MARDKASSGTWSALVVEDDPDAGEFTRTVLEQHAGMHAVIAGDAESALAVLRAESFDLVLIDIELPGRSGLEILPEVHQLAAGVPVIILTAHNRVDYAVDALRGDVDDFLVKPVDMALLVERATALARRGRAWRADRTKTVLAVGAHPDDVELGVGGALAAHASSGDRLVILTMSGGSAGGYAEARYVEAKAAAQIIGARLIHLGFEDTHLDSASGPITALEEVIRDVRPDRVYTHSNHDRHQDHRAVHQAVQVASRDVADLACFQSPSSTVDYRPDRFVDIAEHLETKLRMLRMFTSQAHRDYMAEDVVRATARYWSRYMRGHYAEPLETVRSTMRLTSAPEQVSADHAPGKPADG</sequence>
<dbReference type="PANTHER" id="PTHR48111">
    <property type="entry name" value="REGULATOR OF RPOS"/>
    <property type="match status" value="1"/>
</dbReference>
<dbReference type="GO" id="GO:0032993">
    <property type="term" value="C:protein-DNA complex"/>
    <property type="evidence" value="ECO:0007669"/>
    <property type="project" value="TreeGrafter"/>
</dbReference>
<dbReference type="GO" id="GO:0005829">
    <property type="term" value="C:cytosol"/>
    <property type="evidence" value="ECO:0007669"/>
    <property type="project" value="TreeGrafter"/>
</dbReference>
<dbReference type="Pfam" id="PF00072">
    <property type="entry name" value="Response_reg"/>
    <property type="match status" value="1"/>
</dbReference>
<evidence type="ECO:0000256" key="4">
    <source>
        <dbReference type="ARBA" id="ARBA00023015"/>
    </source>
</evidence>
<proteinExistence type="predicted"/>
<dbReference type="InterPro" id="IPR003737">
    <property type="entry name" value="GlcNAc_PI_deacetylase-related"/>
</dbReference>
<protein>
    <recommendedName>
        <fullName evidence="8">Response regulatory domain-containing protein</fullName>
    </recommendedName>
</protein>
<accession>A0A919G3Z6</accession>
<dbReference type="PANTHER" id="PTHR48111:SF1">
    <property type="entry name" value="TWO-COMPONENT RESPONSE REGULATOR ORR33"/>
    <property type="match status" value="1"/>
</dbReference>
<dbReference type="GO" id="GO:0006355">
    <property type="term" value="P:regulation of DNA-templated transcription"/>
    <property type="evidence" value="ECO:0007669"/>
    <property type="project" value="TreeGrafter"/>
</dbReference>
<evidence type="ECO:0000256" key="5">
    <source>
        <dbReference type="ARBA" id="ARBA00023125"/>
    </source>
</evidence>
<feature type="modified residue" description="4-aspartylphosphate" evidence="7">
    <location>
        <position position="62"/>
    </location>
</feature>
<keyword evidence="1 7" id="KW-0597">Phosphoprotein</keyword>
<organism evidence="9 10">
    <name type="scientific">Promicromonospora soli</name>
    <dbReference type="NCBI Taxonomy" id="2035533"/>
    <lineage>
        <taxon>Bacteria</taxon>
        <taxon>Bacillati</taxon>
        <taxon>Actinomycetota</taxon>
        <taxon>Actinomycetes</taxon>
        <taxon>Micrococcales</taxon>
        <taxon>Promicromonosporaceae</taxon>
        <taxon>Promicromonospora</taxon>
    </lineage>
</organism>
<evidence type="ECO:0000256" key="7">
    <source>
        <dbReference type="PROSITE-ProRule" id="PRU00169"/>
    </source>
</evidence>
<reference evidence="9" key="2">
    <citation type="submission" date="2020-09" db="EMBL/GenBank/DDBJ databases">
        <authorList>
            <person name="Sun Q."/>
            <person name="Zhou Y."/>
        </authorList>
    </citation>
    <scope>NUCLEOTIDE SEQUENCE</scope>
    <source>
        <strain evidence="9">CGMCC 4.7398</strain>
    </source>
</reference>
<evidence type="ECO:0000256" key="3">
    <source>
        <dbReference type="ARBA" id="ARBA00023012"/>
    </source>
</evidence>
<dbReference type="PROSITE" id="PS50110">
    <property type="entry name" value="RESPONSE_REGULATORY"/>
    <property type="match status" value="1"/>
</dbReference>
<evidence type="ECO:0000313" key="10">
    <source>
        <dbReference type="Proteomes" id="UP000627369"/>
    </source>
</evidence>
<dbReference type="Gene3D" id="3.40.50.10320">
    <property type="entry name" value="LmbE-like"/>
    <property type="match status" value="1"/>
</dbReference>
<evidence type="ECO:0000259" key="8">
    <source>
        <dbReference type="PROSITE" id="PS50110"/>
    </source>
</evidence>
<gene>
    <name evidence="9" type="ORF">GCM10017772_39340</name>
</gene>
<dbReference type="GO" id="GO:0016137">
    <property type="term" value="P:glycoside metabolic process"/>
    <property type="evidence" value="ECO:0007669"/>
    <property type="project" value="UniProtKB-ARBA"/>
</dbReference>
<dbReference type="Proteomes" id="UP000627369">
    <property type="component" value="Unassembled WGS sequence"/>
</dbReference>
<feature type="domain" description="Response regulatory" evidence="8">
    <location>
        <begin position="12"/>
        <end position="127"/>
    </location>
</feature>
<dbReference type="GO" id="GO:0000156">
    <property type="term" value="F:phosphorelay response regulator activity"/>
    <property type="evidence" value="ECO:0007669"/>
    <property type="project" value="TreeGrafter"/>
</dbReference>
<dbReference type="GO" id="GO:0000976">
    <property type="term" value="F:transcription cis-regulatory region binding"/>
    <property type="evidence" value="ECO:0007669"/>
    <property type="project" value="TreeGrafter"/>
</dbReference>
<keyword evidence="2" id="KW-0862">Zinc</keyword>
<evidence type="ECO:0000313" key="9">
    <source>
        <dbReference type="EMBL" id="GHH77693.1"/>
    </source>
</evidence>
<keyword evidence="3" id="KW-0902">Two-component regulatory system</keyword>
<dbReference type="SUPFAM" id="SSF52172">
    <property type="entry name" value="CheY-like"/>
    <property type="match status" value="1"/>
</dbReference>
<dbReference type="EMBL" id="BNAS01000006">
    <property type="protein sequence ID" value="GHH77693.1"/>
    <property type="molecule type" value="Genomic_DNA"/>
</dbReference>
<keyword evidence="6" id="KW-0804">Transcription</keyword>
<keyword evidence="4" id="KW-0805">Transcription regulation</keyword>
<dbReference type="CDD" id="cd00156">
    <property type="entry name" value="REC"/>
    <property type="match status" value="1"/>
</dbReference>
<evidence type="ECO:0000256" key="6">
    <source>
        <dbReference type="ARBA" id="ARBA00023163"/>
    </source>
</evidence>
<dbReference type="RefSeq" id="WP_189670977.1">
    <property type="nucleotide sequence ID" value="NZ_BNAS01000006.1"/>
</dbReference>
<dbReference type="Gene3D" id="3.40.50.2300">
    <property type="match status" value="1"/>
</dbReference>
<keyword evidence="5" id="KW-0238">DNA-binding</keyword>